<evidence type="ECO:0000256" key="3">
    <source>
        <dbReference type="ARBA" id="ARBA00022679"/>
    </source>
</evidence>
<gene>
    <name evidence="10" type="ORF">UFOPK2658_00007</name>
    <name evidence="11" type="ORF">UFOPK2880_00700</name>
    <name evidence="12" type="ORF">UFOPK3004_00479</name>
    <name evidence="13" type="ORF">UFOPK3304_01510</name>
    <name evidence="14" type="ORF">UFOPK3494_00041</name>
    <name evidence="15" type="ORF">UFOPK4134_00203</name>
</gene>
<evidence type="ECO:0000256" key="1">
    <source>
        <dbReference type="ARBA" id="ARBA00009427"/>
    </source>
</evidence>
<dbReference type="InterPro" id="IPR003136">
    <property type="entry name" value="Cytidylate_kin"/>
</dbReference>
<keyword evidence="6" id="KW-0067">ATP-binding</keyword>
<dbReference type="EMBL" id="CAFAAL010000026">
    <property type="protein sequence ID" value="CAB4797835.1"/>
    <property type="molecule type" value="Genomic_DNA"/>
</dbReference>
<dbReference type="GO" id="GO:0005524">
    <property type="term" value="F:ATP binding"/>
    <property type="evidence" value="ECO:0007669"/>
    <property type="project" value="UniProtKB-KW"/>
</dbReference>
<sequence length="216" mass="23029">MSKDVVVAIDGPAGAGKSTVAKALANALKLKYLDTGAMFRAVTSLVLSSGLDTHDEIAVGSIARSMNLVMEHGTVVANGSDVTADIRSMAVTNAVSTVAANSLVRANMRDRQREWSDHNNGGVIEGRDIGTVVFPDAVLKVYLTASPRVRAERRVAEAGGNINEIERSIAERDLKDSTRADSPLQESADSVVVDTSNRTIDDIVNSIVELVRERLK</sequence>
<evidence type="ECO:0000256" key="7">
    <source>
        <dbReference type="ARBA" id="ARBA00047615"/>
    </source>
</evidence>
<evidence type="ECO:0000313" key="13">
    <source>
        <dbReference type="EMBL" id="CAB4879552.1"/>
    </source>
</evidence>
<comment type="similarity">
    <text evidence="1">Belongs to the cytidylate kinase family. Type 1 subfamily.</text>
</comment>
<evidence type="ECO:0000313" key="14">
    <source>
        <dbReference type="EMBL" id="CAB4887498.1"/>
    </source>
</evidence>
<dbReference type="NCBIfam" id="TIGR00017">
    <property type="entry name" value="cmk"/>
    <property type="match status" value="1"/>
</dbReference>
<evidence type="ECO:0000256" key="2">
    <source>
        <dbReference type="ARBA" id="ARBA00012906"/>
    </source>
</evidence>
<evidence type="ECO:0000256" key="5">
    <source>
        <dbReference type="ARBA" id="ARBA00022777"/>
    </source>
</evidence>
<comment type="catalytic activity">
    <reaction evidence="7">
        <text>dCMP + ATP = dCDP + ADP</text>
        <dbReference type="Rhea" id="RHEA:25094"/>
        <dbReference type="ChEBI" id="CHEBI:30616"/>
        <dbReference type="ChEBI" id="CHEBI:57566"/>
        <dbReference type="ChEBI" id="CHEBI:58593"/>
        <dbReference type="ChEBI" id="CHEBI:456216"/>
        <dbReference type="EC" id="2.7.4.25"/>
    </reaction>
</comment>
<dbReference type="InterPro" id="IPR027417">
    <property type="entry name" value="P-loop_NTPase"/>
</dbReference>
<protein>
    <recommendedName>
        <fullName evidence="2">(d)CMP kinase</fullName>
        <ecNumber evidence="2">2.7.4.25</ecNumber>
    </recommendedName>
</protein>
<dbReference type="EMBL" id="CAEZYH010000001">
    <property type="protein sequence ID" value="CAB4704421.1"/>
    <property type="molecule type" value="Genomic_DNA"/>
</dbReference>
<evidence type="ECO:0000256" key="6">
    <source>
        <dbReference type="ARBA" id="ARBA00022840"/>
    </source>
</evidence>
<dbReference type="AlphaFoldDB" id="A0A6J6PY35"/>
<keyword evidence="3" id="KW-0808">Transferase</keyword>
<dbReference type="EMBL" id="CAFBMF010000001">
    <property type="protein sequence ID" value="CAB4887498.1"/>
    <property type="molecule type" value="Genomic_DNA"/>
</dbReference>
<dbReference type="Gene3D" id="3.40.50.300">
    <property type="entry name" value="P-loop containing nucleotide triphosphate hydrolases"/>
    <property type="match status" value="1"/>
</dbReference>
<dbReference type="CDD" id="cd02020">
    <property type="entry name" value="CMPK"/>
    <property type="match status" value="1"/>
</dbReference>
<dbReference type="Pfam" id="PF02224">
    <property type="entry name" value="Cytidylate_kin"/>
    <property type="match status" value="1"/>
</dbReference>
<keyword evidence="4" id="KW-0547">Nucleotide-binding</keyword>
<dbReference type="SUPFAM" id="SSF52540">
    <property type="entry name" value="P-loop containing nucleoside triphosphate hydrolases"/>
    <property type="match status" value="1"/>
</dbReference>
<dbReference type="EMBL" id="CAEZZP010000032">
    <property type="protein sequence ID" value="CAB4768979.1"/>
    <property type="molecule type" value="Genomic_DNA"/>
</dbReference>
<dbReference type="HAMAP" id="MF_00238">
    <property type="entry name" value="Cytidyl_kinase_type1"/>
    <property type="match status" value="1"/>
</dbReference>
<proteinExistence type="inferred from homology"/>
<reference evidence="10" key="1">
    <citation type="submission" date="2020-05" db="EMBL/GenBank/DDBJ databases">
        <authorList>
            <person name="Chiriac C."/>
            <person name="Salcher M."/>
            <person name="Ghai R."/>
            <person name="Kavagutti S V."/>
        </authorList>
    </citation>
    <scope>NUCLEOTIDE SEQUENCE</scope>
</reference>
<dbReference type="PANTHER" id="PTHR21299:SF2">
    <property type="entry name" value="CYTIDYLATE KINASE"/>
    <property type="match status" value="1"/>
</dbReference>
<comment type="catalytic activity">
    <reaction evidence="8">
        <text>CMP + ATP = CDP + ADP</text>
        <dbReference type="Rhea" id="RHEA:11600"/>
        <dbReference type="ChEBI" id="CHEBI:30616"/>
        <dbReference type="ChEBI" id="CHEBI:58069"/>
        <dbReference type="ChEBI" id="CHEBI:60377"/>
        <dbReference type="ChEBI" id="CHEBI:456216"/>
        <dbReference type="EC" id="2.7.4.25"/>
    </reaction>
</comment>
<dbReference type="InterPro" id="IPR011994">
    <property type="entry name" value="Cytidylate_kinase_dom"/>
</dbReference>
<evidence type="ECO:0000313" key="11">
    <source>
        <dbReference type="EMBL" id="CAB4768979.1"/>
    </source>
</evidence>
<dbReference type="GO" id="GO:0005829">
    <property type="term" value="C:cytosol"/>
    <property type="evidence" value="ECO:0007669"/>
    <property type="project" value="TreeGrafter"/>
</dbReference>
<evidence type="ECO:0000313" key="15">
    <source>
        <dbReference type="EMBL" id="CAB5019791.1"/>
    </source>
</evidence>
<dbReference type="EMBL" id="CAFBPS010000006">
    <property type="protein sequence ID" value="CAB5019791.1"/>
    <property type="molecule type" value="Genomic_DNA"/>
</dbReference>
<evidence type="ECO:0000313" key="10">
    <source>
        <dbReference type="EMBL" id="CAB4704421.1"/>
    </source>
</evidence>
<evidence type="ECO:0000313" key="12">
    <source>
        <dbReference type="EMBL" id="CAB4797835.1"/>
    </source>
</evidence>
<evidence type="ECO:0000256" key="4">
    <source>
        <dbReference type="ARBA" id="ARBA00022741"/>
    </source>
</evidence>
<evidence type="ECO:0000256" key="8">
    <source>
        <dbReference type="ARBA" id="ARBA00048478"/>
    </source>
</evidence>
<accession>A0A6J6PY35</accession>
<dbReference type="EC" id="2.7.4.25" evidence="2"/>
<dbReference type="GO" id="GO:0036431">
    <property type="term" value="F:dCMP kinase activity"/>
    <property type="evidence" value="ECO:0007669"/>
    <property type="project" value="InterPro"/>
</dbReference>
<organism evidence="10">
    <name type="scientific">freshwater metagenome</name>
    <dbReference type="NCBI Taxonomy" id="449393"/>
    <lineage>
        <taxon>unclassified sequences</taxon>
        <taxon>metagenomes</taxon>
        <taxon>ecological metagenomes</taxon>
    </lineage>
</organism>
<name>A0A6J6PY35_9ZZZZ</name>
<keyword evidence="5" id="KW-0418">Kinase</keyword>
<dbReference type="EMBL" id="CAFBLJ010000102">
    <property type="protein sequence ID" value="CAB4879552.1"/>
    <property type="molecule type" value="Genomic_DNA"/>
</dbReference>
<evidence type="ECO:0000259" key="9">
    <source>
        <dbReference type="Pfam" id="PF02224"/>
    </source>
</evidence>
<feature type="domain" description="Cytidylate kinase" evidence="9">
    <location>
        <begin position="7"/>
        <end position="212"/>
    </location>
</feature>
<dbReference type="PANTHER" id="PTHR21299">
    <property type="entry name" value="CYTIDYLATE KINASE/PANTOATE-BETA-ALANINE LIGASE"/>
    <property type="match status" value="1"/>
</dbReference>
<dbReference type="GO" id="GO:0015949">
    <property type="term" value="P:nucleobase-containing small molecule interconversion"/>
    <property type="evidence" value="ECO:0007669"/>
    <property type="project" value="TreeGrafter"/>
</dbReference>